<dbReference type="GO" id="GO:0000226">
    <property type="term" value="P:microtubule cytoskeleton organization"/>
    <property type="evidence" value="ECO:0007669"/>
    <property type="project" value="TreeGrafter"/>
</dbReference>
<evidence type="ECO:0000256" key="7">
    <source>
        <dbReference type="RuleBase" id="RU000304"/>
    </source>
</evidence>
<dbReference type="AlphaFoldDB" id="A0AAW1TNR5"/>
<protein>
    <recommendedName>
        <fullName evidence="9">Protein kinase domain-containing protein</fullName>
    </recommendedName>
</protein>
<evidence type="ECO:0000256" key="2">
    <source>
        <dbReference type="ARBA" id="ARBA00022679"/>
    </source>
</evidence>
<feature type="binding site" evidence="6">
    <location>
        <position position="53"/>
    </location>
    <ligand>
        <name>ATP</name>
        <dbReference type="ChEBI" id="CHEBI:30616"/>
    </ligand>
</feature>
<keyword evidence="11" id="KW-1185">Reference proteome</keyword>
<evidence type="ECO:0000256" key="5">
    <source>
        <dbReference type="ARBA" id="ARBA00022840"/>
    </source>
</evidence>
<gene>
    <name evidence="10" type="ORF">WA026_006386</name>
</gene>
<evidence type="ECO:0000259" key="9">
    <source>
        <dbReference type="PROSITE" id="PS50011"/>
    </source>
</evidence>
<dbReference type="InterPro" id="IPR000719">
    <property type="entry name" value="Prot_kinase_dom"/>
</dbReference>
<dbReference type="Gene3D" id="1.10.510.10">
    <property type="entry name" value="Transferase(Phosphotransferase) domain 1"/>
    <property type="match status" value="1"/>
</dbReference>
<dbReference type="PANTHER" id="PTHR24346">
    <property type="entry name" value="MAP/MICROTUBULE AFFINITY-REGULATING KINASE"/>
    <property type="match status" value="1"/>
</dbReference>
<sequence length="262" mass="29980">MPGLTSISEELTLSNRGYKLMKQLGEGSYAKVFLAEYSFNKADSGSTKILACKIIDTSKAPRDFVKKFLPRELDILVKINHPHIVHVHSIFQRKVKYYIFMRFAENGDLLEFILKRGAISEAQARVWLRQLALGIQYLHDMDIAHRDLKCENVLITNNYNVKIADFGFARFVTEPDVTKRYRIEQVLSSEWMAMDPRLAQLNAAEQAAMVEAQQGKRRHLEGTAKTAARKATDEEMTILKEGKEDDKDKQMHNLSTPSLFAQ</sequence>
<feature type="region of interest" description="Disordered" evidence="8">
    <location>
        <begin position="213"/>
        <end position="262"/>
    </location>
</feature>
<dbReference type="PROSITE" id="PS00107">
    <property type="entry name" value="PROTEIN_KINASE_ATP"/>
    <property type="match status" value="1"/>
</dbReference>
<evidence type="ECO:0000256" key="1">
    <source>
        <dbReference type="ARBA" id="ARBA00022527"/>
    </source>
</evidence>
<name>A0AAW1TNR5_9CUCU</name>
<feature type="compositionally biased region" description="Polar residues" evidence="8">
    <location>
        <begin position="252"/>
        <end position="262"/>
    </location>
</feature>
<feature type="compositionally biased region" description="Basic and acidic residues" evidence="8">
    <location>
        <begin position="230"/>
        <end position="251"/>
    </location>
</feature>
<dbReference type="InterPro" id="IPR017441">
    <property type="entry name" value="Protein_kinase_ATP_BS"/>
</dbReference>
<accession>A0AAW1TNR5</accession>
<comment type="caution">
    <text evidence="10">The sequence shown here is derived from an EMBL/GenBank/DDBJ whole genome shotgun (WGS) entry which is preliminary data.</text>
</comment>
<dbReference type="Proteomes" id="UP001431783">
    <property type="component" value="Unassembled WGS sequence"/>
</dbReference>
<dbReference type="PROSITE" id="PS00108">
    <property type="entry name" value="PROTEIN_KINASE_ST"/>
    <property type="match status" value="1"/>
</dbReference>
<evidence type="ECO:0000313" key="10">
    <source>
        <dbReference type="EMBL" id="KAK9870298.1"/>
    </source>
</evidence>
<dbReference type="GO" id="GO:0005737">
    <property type="term" value="C:cytoplasm"/>
    <property type="evidence" value="ECO:0007669"/>
    <property type="project" value="TreeGrafter"/>
</dbReference>
<dbReference type="GO" id="GO:0005524">
    <property type="term" value="F:ATP binding"/>
    <property type="evidence" value="ECO:0007669"/>
    <property type="project" value="UniProtKB-UniRule"/>
</dbReference>
<dbReference type="GO" id="GO:0035556">
    <property type="term" value="P:intracellular signal transduction"/>
    <property type="evidence" value="ECO:0007669"/>
    <property type="project" value="TreeGrafter"/>
</dbReference>
<dbReference type="GO" id="GO:0050321">
    <property type="term" value="F:tau-protein kinase activity"/>
    <property type="evidence" value="ECO:0007669"/>
    <property type="project" value="TreeGrafter"/>
</dbReference>
<comment type="similarity">
    <text evidence="7">Belongs to the protein kinase superfamily.</text>
</comment>
<feature type="domain" description="Protein kinase" evidence="9">
    <location>
        <begin position="18"/>
        <end position="262"/>
    </location>
</feature>
<dbReference type="PROSITE" id="PS50011">
    <property type="entry name" value="PROTEIN_KINASE_DOM"/>
    <property type="match status" value="1"/>
</dbReference>
<keyword evidence="5 6" id="KW-0067">ATP-binding</keyword>
<evidence type="ECO:0000256" key="3">
    <source>
        <dbReference type="ARBA" id="ARBA00022741"/>
    </source>
</evidence>
<keyword evidence="1 7" id="KW-0723">Serine/threonine-protein kinase</keyword>
<dbReference type="PANTHER" id="PTHR24346:SF82">
    <property type="entry name" value="KP78A-RELATED"/>
    <property type="match status" value="1"/>
</dbReference>
<evidence type="ECO:0000256" key="8">
    <source>
        <dbReference type="SAM" id="MobiDB-lite"/>
    </source>
</evidence>
<evidence type="ECO:0000313" key="11">
    <source>
        <dbReference type="Proteomes" id="UP001431783"/>
    </source>
</evidence>
<dbReference type="SMART" id="SM00220">
    <property type="entry name" value="S_TKc"/>
    <property type="match status" value="1"/>
</dbReference>
<dbReference type="InterPro" id="IPR008271">
    <property type="entry name" value="Ser/Thr_kinase_AS"/>
</dbReference>
<dbReference type="EMBL" id="JARQZJ010000002">
    <property type="protein sequence ID" value="KAK9870298.1"/>
    <property type="molecule type" value="Genomic_DNA"/>
</dbReference>
<reference evidence="10 11" key="1">
    <citation type="submission" date="2023-03" db="EMBL/GenBank/DDBJ databases">
        <title>Genome insight into feeding habits of ladybird beetles.</title>
        <authorList>
            <person name="Li H.-S."/>
            <person name="Huang Y.-H."/>
            <person name="Pang H."/>
        </authorList>
    </citation>
    <scope>NUCLEOTIDE SEQUENCE [LARGE SCALE GENOMIC DNA]</scope>
    <source>
        <strain evidence="10">SYSU_2023b</strain>
        <tissue evidence="10">Whole body</tissue>
    </source>
</reference>
<evidence type="ECO:0000256" key="6">
    <source>
        <dbReference type="PROSITE-ProRule" id="PRU10141"/>
    </source>
</evidence>
<dbReference type="InterPro" id="IPR011009">
    <property type="entry name" value="Kinase-like_dom_sf"/>
</dbReference>
<evidence type="ECO:0000256" key="4">
    <source>
        <dbReference type="ARBA" id="ARBA00022777"/>
    </source>
</evidence>
<keyword evidence="2" id="KW-0808">Transferase</keyword>
<organism evidence="10 11">
    <name type="scientific">Henosepilachna vigintioctopunctata</name>
    <dbReference type="NCBI Taxonomy" id="420089"/>
    <lineage>
        <taxon>Eukaryota</taxon>
        <taxon>Metazoa</taxon>
        <taxon>Ecdysozoa</taxon>
        <taxon>Arthropoda</taxon>
        <taxon>Hexapoda</taxon>
        <taxon>Insecta</taxon>
        <taxon>Pterygota</taxon>
        <taxon>Neoptera</taxon>
        <taxon>Endopterygota</taxon>
        <taxon>Coleoptera</taxon>
        <taxon>Polyphaga</taxon>
        <taxon>Cucujiformia</taxon>
        <taxon>Coccinelloidea</taxon>
        <taxon>Coccinellidae</taxon>
        <taxon>Epilachninae</taxon>
        <taxon>Epilachnini</taxon>
        <taxon>Henosepilachna</taxon>
    </lineage>
</organism>
<keyword evidence="4" id="KW-0418">Kinase</keyword>
<dbReference type="SUPFAM" id="SSF56112">
    <property type="entry name" value="Protein kinase-like (PK-like)"/>
    <property type="match status" value="1"/>
</dbReference>
<dbReference type="Pfam" id="PF00069">
    <property type="entry name" value="Pkinase"/>
    <property type="match status" value="1"/>
</dbReference>
<proteinExistence type="inferred from homology"/>
<keyword evidence="3 6" id="KW-0547">Nucleotide-binding</keyword>